<dbReference type="Pfam" id="PF20684">
    <property type="entry name" value="Fung_rhodopsin"/>
    <property type="match status" value="1"/>
</dbReference>
<dbReference type="GeneID" id="87868393"/>
<feature type="region of interest" description="Disordered" evidence="6">
    <location>
        <begin position="342"/>
        <end position="365"/>
    </location>
</feature>
<feature type="transmembrane region" description="Helical" evidence="7">
    <location>
        <begin position="248"/>
        <end position="274"/>
    </location>
</feature>
<evidence type="ECO:0000256" key="7">
    <source>
        <dbReference type="SAM" id="Phobius"/>
    </source>
</evidence>
<organism evidence="9 10">
    <name type="scientific">Neurospora tetraspora</name>
    <dbReference type="NCBI Taxonomy" id="94610"/>
    <lineage>
        <taxon>Eukaryota</taxon>
        <taxon>Fungi</taxon>
        <taxon>Dikarya</taxon>
        <taxon>Ascomycota</taxon>
        <taxon>Pezizomycotina</taxon>
        <taxon>Sordariomycetes</taxon>
        <taxon>Sordariomycetidae</taxon>
        <taxon>Sordariales</taxon>
        <taxon>Sordariaceae</taxon>
        <taxon>Neurospora</taxon>
    </lineage>
</organism>
<feature type="transmembrane region" description="Helical" evidence="7">
    <location>
        <begin position="208"/>
        <end position="228"/>
    </location>
</feature>
<dbReference type="PROSITE" id="PS01287">
    <property type="entry name" value="RTC"/>
    <property type="match status" value="1"/>
</dbReference>
<feature type="transmembrane region" description="Helical" evidence="7">
    <location>
        <begin position="97"/>
        <end position="119"/>
    </location>
</feature>
<dbReference type="InterPro" id="IPR049326">
    <property type="entry name" value="Rhodopsin_dom_fungi"/>
</dbReference>
<reference evidence="9" key="2">
    <citation type="submission" date="2023-06" db="EMBL/GenBank/DDBJ databases">
        <authorList>
            <consortium name="Lawrence Berkeley National Laboratory"/>
            <person name="Haridas S."/>
            <person name="Hensen N."/>
            <person name="Bonometti L."/>
            <person name="Westerberg I."/>
            <person name="Brannstrom I.O."/>
            <person name="Guillou S."/>
            <person name="Cros-Aarteil S."/>
            <person name="Calhoun S."/>
            <person name="Kuo A."/>
            <person name="Mondo S."/>
            <person name="Pangilinan J."/>
            <person name="Riley R."/>
            <person name="Labutti K."/>
            <person name="Andreopoulos B."/>
            <person name="Lipzen A."/>
            <person name="Chen C."/>
            <person name="Yanf M."/>
            <person name="Daum C."/>
            <person name="Ng V."/>
            <person name="Clum A."/>
            <person name="Steindorff A."/>
            <person name="Ohm R."/>
            <person name="Martin F."/>
            <person name="Silar P."/>
            <person name="Natvig D."/>
            <person name="Lalanne C."/>
            <person name="Gautier V."/>
            <person name="Ament-Velasquez S.L."/>
            <person name="Kruys A."/>
            <person name="Hutchinson M.I."/>
            <person name="Powell A.J."/>
            <person name="Barry K."/>
            <person name="Miller A.N."/>
            <person name="Grigoriev I.V."/>
            <person name="Debuchy R."/>
            <person name="Gladieux P."/>
            <person name="Thoren M.H."/>
            <person name="Johannesson H."/>
        </authorList>
    </citation>
    <scope>NUCLEOTIDE SEQUENCE</scope>
    <source>
        <strain evidence="9">CBS 560.94</strain>
    </source>
</reference>
<feature type="transmembrane region" description="Helical" evidence="7">
    <location>
        <begin position="20"/>
        <end position="38"/>
    </location>
</feature>
<keyword evidence="2 7" id="KW-0812">Transmembrane</keyword>
<gene>
    <name evidence="9" type="ORF">B0H65DRAFT_66181</name>
</gene>
<evidence type="ECO:0000313" key="10">
    <source>
        <dbReference type="Proteomes" id="UP001278500"/>
    </source>
</evidence>
<proteinExistence type="inferred from homology"/>
<feature type="compositionally biased region" description="Low complexity" evidence="6">
    <location>
        <begin position="402"/>
        <end position="415"/>
    </location>
</feature>
<dbReference type="RefSeq" id="XP_062687410.1">
    <property type="nucleotide sequence ID" value="XM_062831239.1"/>
</dbReference>
<evidence type="ECO:0000256" key="6">
    <source>
        <dbReference type="SAM" id="MobiDB-lite"/>
    </source>
</evidence>
<dbReference type="GO" id="GO:0016020">
    <property type="term" value="C:membrane"/>
    <property type="evidence" value="ECO:0007669"/>
    <property type="project" value="UniProtKB-SubCell"/>
</dbReference>
<feature type="domain" description="Rhodopsin" evidence="8">
    <location>
        <begin position="34"/>
        <end position="271"/>
    </location>
</feature>
<feature type="compositionally biased region" description="Basic and acidic residues" evidence="6">
    <location>
        <begin position="420"/>
        <end position="432"/>
    </location>
</feature>
<evidence type="ECO:0000256" key="3">
    <source>
        <dbReference type="ARBA" id="ARBA00022989"/>
    </source>
</evidence>
<dbReference type="Proteomes" id="UP001278500">
    <property type="component" value="Unassembled WGS sequence"/>
</dbReference>
<dbReference type="EMBL" id="JAUEPP010000001">
    <property type="protein sequence ID" value="KAK3356033.1"/>
    <property type="molecule type" value="Genomic_DNA"/>
</dbReference>
<dbReference type="AlphaFoldDB" id="A0AAE0MXJ6"/>
<sequence>MIRVPGNKPGDNRAHSIETPAIVLLIATFFLVGVRIWARFKQASWKGLGWDDYTILLSWVFATVVSALMMASCAYGFGQHIRNLSKENKLMTLKLFYVAQAFYKITINLTKTSILLLYLRIFVQRWFRIACYILMGIIIAYMIATFGASVWQCTPVPRAWDKSIPGTCVDITVNWYANAGFSISTDILILALPMYPIFMSHLRKTQKVAVVLVFALGFFTTITSILRMQTLTFSTKTPDTTYDLDSSIWTIIEQNMAIICACLPVCRLPLSYLFPKYFASSRREQRTGPDGDIGHREISSQSELRSWQGPHQHDVAIEAGVGPGPHQGDFEMDRKYNSTIFASGRRPSASGSVSSDGVEGKTSTDVGGVTVYQRDRVSTEDDKMMMQIGDANSEDTIFHVSSVSATRSRSNSRMGMGMGNRDRDRDRDRSWERGMQPAGGGGIQMTTQFSITYDDER</sequence>
<evidence type="ECO:0000256" key="5">
    <source>
        <dbReference type="ARBA" id="ARBA00038359"/>
    </source>
</evidence>
<keyword evidence="10" id="KW-1185">Reference proteome</keyword>
<comment type="similarity">
    <text evidence="5">Belongs to the SAT4 family.</text>
</comment>
<evidence type="ECO:0000256" key="2">
    <source>
        <dbReference type="ARBA" id="ARBA00022692"/>
    </source>
</evidence>
<dbReference type="InterPro" id="IPR020719">
    <property type="entry name" value="RNA3'_term_phos_cycl-like_CS"/>
</dbReference>
<feature type="transmembrane region" description="Helical" evidence="7">
    <location>
        <begin position="131"/>
        <end position="151"/>
    </location>
</feature>
<reference evidence="9" key="1">
    <citation type="journal article" date="2023" name="Mol. Phylogenet. Evol.">
        <title>Genome-scale phylogeny and comparative genomics of the fungal order Sordariales.</title>
        <authorList>
            <person name="Hensen N."/>
            <person name="Bonometti L."/>
            <person name="Westerberg I."/>
            <person name="Brannstrom I.O."/>
            <person name="Guillou S."/>
            <person name="Cros-Aarteil S."/>
            <person name="Calhoun S."/>
            <person name="Haridas S."/>
            <person name="Kuo A."/>
            <person name="Mondo S."/>
            <person name="Pangilinan J."/>
            <person name="Riley R."/>
            <person name="LaButti K."/>
            <person name="Andreopoulos B."/>
            <person name="Lipzen A."/>
            <person name="Chen C."/>
            <person name="Yan M."/>
            <person name="Daum C."/>
            <person name="Ng V."/>
            <person name="Clum A."/>
            <person name="Steindorff A."/>
            <person name="Ohm R.A."/>
            <person name="Martin F."/>
            <person name="Silar P."/>
            <person name="Natvig D.O."/>
            <person name="Lalanne C."/>
            <person name="Gautier V."/>
            <person name="Ament-Velasquez S.L."/>
            <person name="Kruys A."/>
            <person name="Hutchinson M.I."/>
            <person name="Powell A.J."/>
            <person name="Barry K."/>
            <person name="Miller A.N."/>
            <person name="Grigoriev I.V."/>
            <person name="Debuchy R."/>
            <person name="Gladieux P."/>
            <person name="Hiltunen Thoren M."/>
            <person name="Johannesson H."/>
        </authorList>
    </citation>
    <scope>NUCLEOTIDE SEQUENCE</scope>
    <source>
        <strain evidence="9">CBS 560.94</strain>
    </source>
</reference>
<protein>
    <recommendedName>
        <fullName evidence="8">Rhodopsin domain-containing protein</fullName>
    </recommendedName>
</protein>
<evidence type="ECO:0000256" key="4">
    <source>
        <dbReference type="ARBA" id="ARBA00023136"/>
    </source>
</evidence>
<evidence type="ECO:0000256" key="1">
    <source>
        <dbReference type="ARBA" id="ARBA00004141"/>
    </source>
</evidence>
<dbReference type="PANTHER" id="PTHR33048">
    <property type="entry name" value="PTH11-LIKE INTEGRAL MEMBRANE PROTEIN (AFU_ORTHOLOGUE AFUA_5G11245)"/>
    <property type="match status" value="1"/>
</dbReference>
<comment type="subcellular location">
    <subcellularLocation>
        <location evidence="1">Membrane</location>
        <topology evidence="1">Multi-pass membrane protein</topology>
    </subcellularLocation>
</comment>
<evidence type="ECO:0000313" key="9">
    <source>
        <dbReference type="EMBL" id="KAK3356033.1"/>
    </source>
</evidence>
<name>A0AAE0MXJ6_9PEZI</name>
<feature type="region of interest" description="Disordered" evidence="6">
    <location>
        <begin position="402"/>
        <end position="457"/>
    </location>
</feature>
<dbReference type="PANTHER" id="PTHR33048:SF55">
    <property type="entry name" value="INTEGRAL MEMBRANE PROTEIN"/>
    <property type="match status" value="1"/>
</dbReference>
<dbReference type="InterPro" id="IPR052337">
    <property type="entry name" value="SAT4-like"/>
</dbReference>
<comment type="caution">
    <text evidence="9">The sequence shown here is derived from an EMBL/GenBank/DDBJ whole genome shotgun (WGS) entry which is preliminary data.</text>
</comment>
<feature type="compositionally biased region" description="Polar residues" evidence="6">
    <location>
        <begin position="349"/>
        <end position="365"/>
    </location>
</feature>
<accession>A0AAE0MXJ6</accession>
<feature type="transmembrane region" description="Helical" evidence="7">
    <location>
        <begin position="50"/>
        <end position="77"/>
    </location>
</feature>
<feature type="transmembrane region" description="Helical" evidence="7">
    <location>
        <begin position="175"/>
        <end position="196"/>
    </location>
</feature>
<keyword evidence="3 7" id="KW-1133">Transmembrane helix</keyword>
<keyword evidence="4 7" id="KW-0472">Membrane</keyword>
<evidence type="ECO:0000259" key="8">
    <source>
        <dbReference type="Pfam" id="PF20684"/>
    </source>
</evidence>